<dbReference type="SMR" id="A0A1D6EQY2"/>
<dbReference type="IntAct" id="A0A1D6EQY2">
    <property type="interactions" value="2"/>
</dbReference>
<organism evidence="4">
    <name type="scientific">Zea mays</name>
    <name type="common">Maize</name>
    <dbReference type="NCBI Taxonomy" id="4577"/>
    <lineage>
        <taxon>Eukaryota</taxon>
        <taxon>Viridiplantae</taxon>
        <taxon>Streptophyta</taxon>
        <taxon>Embryophyta</taxon>
        <taxon>Tracheophyta</taxon>
        <taxon>Spermatophyta</taxon>
        <taxon>Magnoliopsida</taxon>
        <taxon>Liliopsida</taxon>
        <taxon>Poales</taxon>
        <taxon>Poaceae</taxon>
        <taxon>PACMAD clade</taxon>
        <taxon>Panicoideae</taxon>
        <taxon>Andropogonodae</taxon>
        <taxon>Andropogoneae</taxon>
        <taxon>Tripsacinae</taxon>
        <taxon>Zea</taxon>
    </lineage>
</organism>
<dbReference type="ExpressionAtlas" id="A0A1D6EQY2">
    <property type="expression patterns" value="baseline and differential"/>
</dbReference>
<proteinExistence type="inferred from homology"/>
<dbReference type="GO" id="GO:0004305">
    <property type="term" value="F:ethanolamine kinase activity"/>
    <property type="evidence" value="ECO:0007669"/>
    <property type="project" value="UniProtKB-EC"/>
</dbReference>
<comment type="pathway">
    <text evidence="1">Phospholipid metabolism; phosphatidylethanolamine biosynthesis; phosphatidylethanolamine from ethanolamine: step 1/3.</text>
</comment>
<dbReference type="EMBL" id="CM007648">
    <property type="protein sequence ID" value="ONM22153.1"/>
    <property type="molecule type" value="Genomic_DNA"/>
</dbReference>
<evidence type="ECO:0000313" key="4">
    <source>
        <dbReference type="EMBL" id="ONM22154.1"/>
    </source>
</evidence>
<dbReference type="EC" id="2.7.1.82" evidence="3"/>
<reference evidence="4" key="1">
    <citation type="submission" date="2015-12" db="EMBL/GenBank/DDBJ databases">
        <title>Update maize B73 reference genome by single molecule sequencing technologies.</title>
        <authorList>
            <consortium name="Maize Genome Sequencing Project"/>
            <person name="Ware D."/>
        </authorList>
    </citation>
    <scope>NUCLEOTIDE SEQUENCE [LARGE SCALE GENOMIC DNA]</scope>
    <source>
        <tissue evidence="4">Seedling</tissue>
    </source>
</reference>
<dbReference type="Gene3D" id="3.30.200.20">
    <property type="entry name" value="Phosphorylase Kinase, domain 1"/>
    <property type="match status" value="1"/>
</dbReference>
<sequence>MGSEGRAWNGAGMAAGSGYGGGVEAKATTTAVSAAAPAEVPTSAASVDISLPLLKMSPRIMQVPRPHIYLRSSCFGSRSRSRLRPAWSRCEVVSCSGTRDREASYPCSGTSRALCKELVEGWSSIDSSLFSIETVSGGITNLLLKVSVKEDNGNESSVTVRLYGPNTDLVIDRKRELQAIPYLSAAGFGARLLGIFENGVVQSFIYARTLSPADMKEPKIAAEIAKELRKFHQVDIPGSKEPQLWNDIFKFLKKAAALKFEDNMKQKRYEKISFREIQDEVQELKDLLDILRAPVVYAHNDLLSGNLMLNDLEGKLYFIDFEYGSYSYRGYDIANHFNEYAGFDCDYNLYPDKDAQYHFFRNYLHTDRPSEVDAQDMEVLYVETNTFRLASHIYWALWALIQAKVSPIDFDYLGYFFLRYGEYKKQRESCFSLAQSFLSELKNG</sequence>
<dbReference type="FunCoup" id="A0A1D6EQY2">
    <property type="interactions" value="3388"/>
</dbReference>
<dbReference type="STRING" id="4577.A0A1D6EQY2"/>
<dbReference type="InterPro" id="IPR011009">
    <property type="entry name" value="Kinase-like_dom_sf"/>
</dbReference>
<dbReference type="Gene3D" id="3.90.1200.10">
    <property type="match status" value="1"/>
</dbReference>
<protein>
    <recommendedName>
        <fullName evidence="3">ethanolamine kinase</fullName>
        <ecNumber evidence="3">2.7.1.82</ecNumber>
    </recommendedName>
</protein>
<evidence type="ECO:0000256" key="1">
    <source>
        <dbReference type="ARBA" id="ARBA00037883"/>
    </source>
</evidence>
<dbReference type="InParanoid" id="A0A1D6EQY2"/>
<gene>
    <name evidence="4" type="ORF">ZEAMMB73_Zm00001d005808</name>
</gene>
<keyword evidence="4" id="KW-0808">Transferase</keyword>
<dbReference type="EMBL" id="CM007648">
    <property type="protein sequence ID" value="ONM22154.1"/>
    <property type="molecule type" value="Genomic_DNA"/>
</dbReference>
<dbReference type="PANTHER" id="PTHR22603:SF66">
    <property type="entry name" value="ETHANOLAMINE KINASE"/>
    <property type="match status" value="1"/>
</dbReference>
<evidence type="ECO:0000256" key="2">
    <source>
        <dbReference type="ARBA" id="ARBA00038211"/>
    </source>
</evidence>
<dbReference type="AlphaFoldDB" id="A0A1D6EQY2"/>
<dbReference type="PANTHER" id="PTHR22603">
    <property type="entry name" value="CHOLINE/ETHANOALAMINE KINASE"/>
    <property type="match status" value="1"/>
</dbReference>
<dbReference type="CDD" id="cd05157">
    <property type="entry name" value="ETNK_euk"/>
    <property type="match status" value="1"/>
</dbReference>
<dbReference type="Pfam" id="PF01633">
    <property type="entry name" value="Choline_kinase"/>
    <property type="match status" value="1"/>
</dbReference>
<keyword evidence="4" id="KW-0418">Kinase</keyword>
<accession>A0A1D6EQY2</accession>
<evidence type="ECO:0000256" key="3">
    <source>
        <dbReference type="ARBA" id="ARBA00038874"/>
    </source>
</evidence>
<name>A0A1D6EQY2_MAIZE</name>
<dbReference type="SUPFAM" id="SSF56112">
    <property type="entry name" value="Protein kinase-like (PK-like)"/>
    <property type="match status" value="1"/>
</dbReference>
<comment type="similarity">
    <text evidence="2">Belongs to the choline/ethanolamine kinase family.</text>
</comment>